<evidence type="ECO:0000313" key="5">
    <source>
        <dbReference type="EMBL" id="MCB2377914.1"/>
    </source>
</evidence>
<dbReference type="Pfam" id="PF12796">
    <property type="entry name" value="Ank_2"/>
    <property type="match status" value="3"/>
</dbReference>
<feature type="chain" id="PRO_5046702673" evidence="4">
    <location>
        <begin position="19"/>
        <end position="437"/>
    </location>
</feature>
<dbReference type="InterPro" id="IPR036770">
    <property type="entry name" value="Ankyrin_rpt-contain_sf"/>
</dbReference>
<keyword evidence="4" id="KW-0732">Signal</keyword>
<dbReference type="PROSITE" id="PS50297">
    <property type="entry name" value="ANK_REP_REGION"/>
    <property type="match status" value="4"/>
</dbReference>
<feature type="repeat" description="ANK" evidence="3">
    <location>
        <begin position="338"/>
        <end position="370"/>
    </location>
</feature>
<dbReference type="Gene3D" id="1.25.40.20">
    <property type="entry name" value="Ankyrin repeat-containing domain"/>
    <property type="match status" value="3"/>
</dbReference>
<dbReference type="InterPro" id="IPR051165">
    <property type="entry name" value="Multifunctional_ANK_Repeat"/>
</dbReference>
<dbReference type="InterPro" id="IPR002110">
    <property type="entry name" value="Ankyrin_rpt"/>
</dbReference>
<dbReference type="Pfam" id="PF00023">
    <property type="entry name" value="Ank"/>
    <property type="match status" value="1"/>
</dbReference>
<dbReference type="PANTHER" id="PTHR24123:SF142">
    <property type="entry name" value="ANKYRIN"/>
    <property type="match status" value="1"/>
</dbReference>
<dbReference type="EMBL" id="JAJADQ010000004">
    <property type="protein sequence ID" value="MCB2377914.1"/>
    <property type="molecule type" value="Genomic_DNA"/>
</dbReference>
<feature type="repeat" description="ANK" evidence="3">
    <location>
        <begin position="128"/>
        <end position="160"/>
    </location>
</feature>
<dbReference type="SUPFAM" id="SSF48403">
    <property type="entry name" value="Ankyrin repeat"/>
    <property type="match status" value="1"/>
</dbReference>
<dbReference type="PANTHER" id="PTHR24123">
    <property type="entry name" value="ANKYRIN REPEAT-CONTAINING"/>
    <property type="match status" value="1"/>
</dbReference>
<keyword evidence="2 3" id="KW-0040">ANK repeat</keyword>
<comment type="caution">
    <text evidence="5">The sequence shown here is derived from an EMBL/GenBank/DDBJ whole genome shotgun (WGS) entry which is preliminary data.</text>
</comment>
<feature type="repeat" description="ANK" evidence="3">
    <location>
        <begin position="86"/>
        <end position="118"/>
    </location>
</feature>
<dbReference type="Proteomes" id="UP001165297">
    <property type="component" value="Unassembled WGS sequence"/>
</dbReference>
<evidence type="ECO:0000256" key="2">
    <source>
        <dbReference type="ARBA" id="ARBA00023043"/>
    </source>
</evidence>
<keyword evidence="6" id="KW-1185">Reference proteome</keyword>
<feature type="repeat" description="ANK" evidence="3">
    <location>
        <begin position="204"/>
        <end position="236"/>
    </location>
</feature>
<sequence length="437" mass="47710">MRNTLFSGIIILLSILFASCSSEPDVHNAARNGDLKRIKVYVQEGGKVDSLTDNEDSILSYAALGGQVEVMRYLIVKGADERRWNNGEALIHTATRSKNVNAVKILLNRGANVNSRIMSDSLRGEADAGQTPLLIAAKELDYPMAAYLISRGAHVNVKDEYGHTPLITANFYSNGSFPSNREQIFSLVKLLVENGADVNLADKTGSTPIALAALTGHKVVVEYLIQKGADINKRGENGNTAFSYAALDANKALCEYLITLGARPNDRLDDGSTVLMQSIDSNNVDFLRWLILTFKYNIQDRDTSGHTLLMYTVGSREMETTAFVVNELKMDVNASDSKGVTPLMLAAAGVDLDKIKFLVEKGSRVNVQDQKGLTPIMYIAQHAQVGDSGPGNDVACYNAIKYLMEHGGRTDTKNKAGLRAVDYVSDKPFPELITLLR</sequence>
<gene>
    <name evidence="5" type="ORF">LGH70_09995</name>
</gene>
<protein>
    <submittedName>
        <fullName evidence="5">Ankyrin repeat domain-containing protein</fullName>
    </submittedName>
</protein>
<reference evidence="5" key="1">
    <citation type="submission" date="2021-10" db="EMBL/GenBank/DDBJ databases">
        <authorList>
            <person name="Dean J.D."/>
            <person name="Kim M.K."/>
            <person name="Newey C.N."/>
            <person name="Stoker T.S."/>
            <person name="Thompson D.W."/>
            <person name="Grose J.H."/>
        </authorList>
    </citation>
    <scope>NUCLEOTIDE SEQUENCE</scope>
    <source>
        <strain evidence="5">BT635</strain>
    </source>
</reference>
<organism evidence="5 6">
    <name type="scientific">Hymenobacter nitidus</name>
    <dbReference type="NCBI Taxonomy" id="2880929"/>
    <lineage>
        <taxon>Bacteria</taxon>
        <taxon>Pseudomonadati</taxon>
        <taxon>Bacteroidota</taxon>
        <taxon>Cytophagia</taxon>
        <taxon>Cytophagales</taxon>
        <taxon>Hymenobacteraceae</taxon>
        <taxon>Hymenobacter</taxon>
    </lineage>
</organism>
<feature type="signal peptide" evidence="4">
    <location>
        <begin position="1"/>
        <end position="18"/>
    </location>
</feature>
<feature type="repeat" description="ANK" evidence="3">
    <location>
        <begin position="54"/>
        <end position="86"/>
    </location>
</feature>
<evidence type="ECO:0000313" key="6">
    <source>
        <dbReference type="Proteomes" id="UP001165297"/>
    </source>
</evidence>
<feature type="repeat" description="ANK" evidence="3">
    <location>
        <begin position="161"/>
        <end position="203"/>
    </location>
</feature>
<proteinExistence type="predicted"/>
<dbReference type="PROSITE" id="PS50088">
    <property type="entry name" value="ANK_REPEAT"/>
    <property type="match status" value="6"/>
</dbReference>
<evidence type="ECO:0000256" key="4">
    <source>
        <dbReference type="SAM" id="SignalP"/>
    </source>
</evidence>
<name>A0ABS8AEQ2_9BACT</name>
<evidence type="ECO:0000256" key="1">
    <source>
        <dbReference type="ARBA" id="ARBA00022737"/>
    </source>
</evidence>
<dbReference type="PROSITE" id="PS51257">
    <property type="entry name" value="PROKAR_LIPOPROTEIN"/>
    <property type="match status" value="1"/>
</dbReference>
<keyword evidence="1" id="KW-0677">Repeat</keyword>
<accession>A0ABS8AEQ2</accession>
<evidence type="ECO:0000256" key="3">
    <source>
        <dbReference type="PROSITE-ProRule" id="PRU00023"/>
    </source>
</evidence>
<dbReference type="RefSeq" id="WP_226185091.1">
    <property type="nucleotide sequence ID" value="NZ_JAJADQ010000004.1"/>
</dbReference>
<dbReference type="SMART" id="SM00248">
    <property type="entry name" value="ANK"/>
    <property type="match status" value="11"/>
</dbReference>